<keyword evidence="1" id="KW-0472">Membrane</keyword>
<gene>
    <name evidence="2" type="ORF">SAMN05216275_102221</name>
</gene>
<keyword evidence="1" id="KW-1133">Transmembrane helix</keyword>
<name>A0A1I3GUD3_9ACTN</name>
<proteinExistence type="predicted"/>
<feature type="transmembrane region" description="Helical" evidence="1">
    <location>
        <begin position="200"/>
        <end position="221"/>
    </location>
</feature>
<evidence type="ECO:0000256" key="1">
    <source>
        <dbReference type="SAM" id="Phobius"/>
    </source>
</evidence>
<protein>
    <recommendedName>
        <fullName evidence="4">DUF4386 family protein</fullName>
    </recommendedName>
</protein>
<organism evidence="2 3">
    <name type="scientific">Streptosporangium canum</name>
    <dbReference type="NCBI Taxonomy" id="324952"/>
    <lineage>
        <taxon>Bacteria</taxon>
        <taxon>Bacillati</taxon>
        <taxon>Actinomycetota</taxon>
        <taxon>Actinomycetes</taxon>
        <taxon>Streptosporangiales</taxon>
        <taxon>Streptosporangiaceae</taxon>
        <taxon>Streptosporangium</taxon>
    </lineage>
</organism>
<keyword evidence="1" id="KW-0812">Transmembrane</keyword>
<sequence length="237" mass="24545">MGVVYMKENHEFRWGGMAGIGALVLAFIGRLIMGNAPRITESTTTIAGYLSQYRGQVLMGALLYAIATALLLWFGVALATAFRRADESGDAPALVLAGYILISVIGFIGLSVFAGMTYAMTAHRALLPIAAGPYTALTVMGTISGIAVAVPFAASAVAIMRTHVFPVWMAWFALLVAALNVLAAFAVGITGGVLAPDGLLVGYVPGVLTGLWVLAASGLLIREHLPIPSAGARPVMG</sequence>
<feature type="transmembrane region" description="Helical" evidence="1">
    <location>
        <begin position="12"/>
        <end position="33"/>
    </location>
</feature>
<feature type="transmembrane region" description="Helical" evidence="1">
    <location>
        <begin position="61"/>
        <end position="82"/>
    </location>
</feature>
<dbReference type="Proteomes" id="UP000199111">
    <property type="component" value="Unassembled WGS sequence"/>
</dbReference>
<accession>A0A1I3GUD3</accession>
<feature type="transmembrane region" description="Helical" evidence="1">
    <location>
        <begin position="171"/>
        <end position="194"/>
    </location>
</feature>
<evidence type="ECO:0000313" key="2">
    <source>
        <dbReference type="EMBL" id="SFI26996.1"/>
    </source>
</evidence>
<dbReference type="AlphaFoldDB" id="A0A1I3GUD3"/>
<reference evidence="3" key="1">
    <citation type="submission" date="2016-10" db="EMBL/GenBank/DDBJ databases">
        <authorList>
            <person name="Varghese N."/>
            <person name="Submissions S."/>
        </authorList>
    </citation>
    <scope>NUCLEOTIDE SEQUENCE [LARGE SCALE GENOMIC DNA]</scope>
    <source>
        <strain evidence="3">CGMCC 4.2126</strain>
    </source>
</reference>
<feature type="transmembrane region" description="Helical" evidence="1">
    <location>
        <begin position="94"/>
        <end position="114"/>
    </location>
</feature>
<evidence type="ECO:0000313" key="3">
    <source>
        <dbReference type="Proteomes" id="UP000199111"/>
    </source>
</evidence>
<dbReference type="EMBL" id="FOQY01000002">
    <property type="protein sequence ID" value="SFI26996.1"/>
    <property type="molecule type" value="Genomic_DNA"/>
</dbReference>
<keyword evidence="3" id="KW-1185">Reference proteome</keyword>
<evidence type="ECO:0008006" key="4">
    <source>
        <dbReference type="Google" id="ProtNLM"/>
    </source>
</evidence>
<feature type="transmembrane region" description="Helical" evidence="1">
    <location>
        <begin position="134"/>
        <end position="159"/>
    </location>
</feature>